<evidence type="ECO:0000313" key="3">
    <source>
        <dbReference type="Proteomes" id="UP000095284"/>
    </source>
</evidence>
<dbReference type="WBParaSite" id="BXY_1211400.1">
    <property type="protein sequence ID" value="BXY_1211400.1"/>
    <property type="gene ID" value="BXY_1211400"/>
</dbReference>
<proteinExistence type="predicted"/>
<evidence type="ECO:0000256" key="1">
    <source>
        <dbReference type="SAM" id="Phobius"/>
    </source>
</evidence>
<feature type="transmembrane region" description="Helical" evidence="1">
    <location>
        <begin position="176"/>
        <end position="198"/>
    </location>
</feature>
<accession>A0A1I7SGE9</accession>
<feature type="domain" description="Acyltransferase 3" evidence="2">
    <location>
        <begin position="53"/>
        <end position="258"/>
    </location>
</feature>
<protein>
    <submittedName>
        <fullName evidence="4">Acyl_transf_3 domain-containing protein</fullName>
    </submittedName>
</protein>
<dbReference type="InterPro" id="IPR050879">
    <property type="entry name" value="Acyltransferase_3"/>
</dbReference>
<feature type="transmembrane region" description="Helical" evidence="1">
    <location>
        <begin position="78"/>
        <end position="97"/>
    </location>
</feature>
<dbReference type="Pfam" id="PF01757">
    <property type="entry name" value="Acyl_transf_3"/>
    <property type="match status" value="1"/>
</dbReference>
<feature type="transmembrane region" description="Helical" evidence="1">
    <location>
        <begin position="118"/>
        <end position="139"/>
    </location>
</feature>
<dbReference type="Proteomes" id="UP000095284">
    <property type="component" value="Unplaced"/>
</dbReference>
<dbReference type="PANTHER" id="PTHR23028">
    <property type="entry name" value="ACETYLTRANSFERASE"/>
    <property type="match status" value="1"/>
</dbReference>
<dbReference type="InterPro" id="IPR002656">
    <property type="entry name" value="Acyl_transf_3_dom"/>
</dbReference>
<dbReference type="AlphaFoldDB" id="A0A1I7SGE9"/>
<feature type="transmembrane region" description="Helical" evidence="1">
    <location>
        <begin position="56"/>
        <end position="72"/>
    </location>
</feature>
<evidence type="ECO:0000259" key="2">
    <source>
        <dbReference type="Pfam" id="PF01757"/>
    </source>
</evidence>
<sequence>MQSFYEELSPLVKHIVIGYADHESNMQIQKLSSALMRNRLDHFNFNYTAMRGDIQGLRCIAIVAVLIFHLWPQTLKNGYLGVDMFFVISGFLMHAVLEKKDTSPQTMLDFYFRRIRRIWPTYYFILTVTILAVPFFFVATDYKTILNELLGAATFTSNIFNLPDHGYFAANNNFPLFLHTWSLSVEMQFYLLVPLIFYIYRWCTKSQTQWLFIGTLTAASLLHQLVNINDANKSHMAFFGRVWQFMVGFIIFTHSPLSPLKPTEKSENDRSTQIGDISYSLYLTHWPIIICTKYITLSWTEGAPFRDGVFCISMALLSAFVIESVFKKLTACIDSFFALSACLLIIFTVFVAAAFNVMARIENPTEPFAKQLDFANQTRAFFHSPAKPNMTEAELLAFNEESGPYFSLELGKKFQNAKGRFSLSNEYWEGKYYGSFEGDGNKNILIIGNSISRDVFYGLLGEWKDVYKRLTLYFVNTVVPFQNVPGSDTPKHDFLGFLDQFEHPIDILIVRN</sequence>
<dbReference type="GO" id="GO:0000271">
    <property type="term" value="P:polysaccharide biosynthetic process"/>
    <property type="evidence" value="ECO:0007669"/>
    <property type="project" value="TreeGrafter"/>
</dbReference>
<dbReference type="PANTHER" id="PTHR23028:SF53">
    <property type="entry name" value="ACYL_TRANSF_3 DOMAIN-CONTAINING PROTEIN"/>
    <property type="match status" value="1"/>
</dbReference>
<keyword evidence="1" id="KW-0812">Transmembrane</keyword>
<feature type="transmembrane region" description="Helical" evidence="1">
    <location>
        <begin position="338"/>
        <end position="359"/>
    </location>
</feature>
<keyword evidence="1" id="KW-0472">Membrane</keyword>
<dbReference type="GO" id="GO:0016747">
    <property type="term" value="F:acyltransferase activity, transferring groups other than amino-acyl groups"/>
    <property type="evidence" value="ECO:0007669"/>
    <property type="project" value="InterPro"/>
</dbReference>
<dbReference type="GO" id="GO:0016020">
    <property type="term" value="C:membrane"/>
    <property type="evidence" value="ECO:0007669"/>
    <property type="project" value="TreeGrafter"/>
</dbReference>
<name>A0A1I7SGE9_BURXY</name>
<keyword evidence="1" id="KW-1133">Transmembrane helix</keyword>
<organism evidence="3 4">
    <name type="scientific">Bursaphelenchus xylophilus</name>
    <name type="common">Pinewood nematode worm</name>
    <name type="synonym">Aphelenchoides xylophilus</name>
    <dbReference type="NCBI Taxonomy" id="6326"/>
    <lineage>
        <taxon>Eukaryota</taxon>
        <taxon>Metazoa</taxon>
        <taxon>Ecdysozoa</taxon>
        <taxon>Nematoda</taxon>
        <taxon>Chromadorea</taxon>
        <taxon>Rhabditida</taxon>
        <taxon>Tylenchina</taxon>
        <taxon>Tylenchomorpha</taxon>
        <taxon>Aphelenchoidea</taxon>
        <taxon>Aphelenchoididae</taxon>
        <taxon>Bursaphelenchus</taxon>
    </lineage>
</organism>
<evidence type="ECO:0000313" key="4">
    <source>
        <dbReference type="WBParaSite" id="BXY_1211400.1"/>
    </source>
</evidence>
<reference evidence="4" key="1">
    <citation type="submission" date="2016-11" db="UniProtKB">
        <authorList>
            <consortium name="WormBaseParasite"/>
        </authorList>
    </citation>
    <scope>IDENTIFICATION</scope>
</reference>